<name>A0A192CL50_ECO25</name>
<gene>
    <name evidence="2" type="ORF">WLH_05160</name>
</gene>
<dbReference type="PANTHER" id="PTHR30136">
    <property type="entry name" value="HELIX-TURN-HELIX TRANSCRIPTIONAL REGULATOR, ICLR FAMILY"/>
    <property type="match status" value="1"/>
</dbReference>
<dbReference type="PATRIC" id="fig|941280.3.peg.5116"/>
<dbReference type="PANTHER" id="PTHR30136:SF35">
    <property type="entry name" value="HTH-TYPE TRANSCRIPTIONAL REGULATOR RV1719"/>
    <property type="match status" value="1"/>
</dbReference>
<dbReference type="EMBL" id="CP015085">
    <property type="protein sequence ID" value="ANK06421.1"/>
    <property type="molecule type" value="Genomic_DNA"/>
</dbReference>
<dbReference type="Gene3D" id="1.10.10.10">
    <property type="entry name" value="Winged helix-like DNA-binding domain superfamily/Winged helix DNA-binding domain"/>
    <property type="match status" value="1"/>
</dbReference>
<evidence type="ECO:0000313" key="2">
    <source>
        <dbReference type="EMBL" id="ANK06421.1"/>
    </source>
</evidence>
<feature type="domain" description="HTH iclR-type" evidence="1">
    <location>
        <begin position="14"/>
        <end position="59"/>
    </location>
</feature>
<sequence length="104" mass="11270">MQMSKTNVSSSGSRILRVLKALRGHALNGISNGELATALHESPANINRALNTLIEEGLALKLENGRFAPGIQLLQIAMAHSNEMARAQDRINEINQRVISGSRL</sequence>
<evidence type="ECO:0000259" key="1">
    <source>
        <dbReference type="Pfam" id="PF09339"/>
    </source>
</evidence>
<dbReference type="InterPro" id="IPR036390">
    <property type="entry name" value="WH_DNA-bd_sf"/>
</dbReference>
<accession>A0A192CL50</accession>
<dbReference type="Proteomes" id="UP000183316">
    <property type="component" value="Chromosome"/>
</dbReference>
<dbReference type="GO" id="GO:0003700">
    <property type="term" value="F:DNA-binding transcription factor activity"/>
    <property type="evidence" value="ECO:0007669"/>
    <property type="project" value="TreeGrafter"/>
</dbReference>
<dbReference type="InterPro" id="IPR050707">
    <property type="entry name" value="HTH_MetabolicPath_Reg"/>
</dbReference>
<dbReference type="GO" id="GO:0003677">
    <property type="term" value="F:DNA binding"/>
    <property type="evidence" value="ECO:0007669"/>
    <property type="project" value="InterPro"/>
</dbReference>
<dbReference type="AlphaFoldDB" id="A0A192CL50"/>
<dbReference type="InterPro" id="IPR036388">
    <property type="entry name" value="WH-like_DNA-bd_sf"/>
</dbReference>
<dbReference type="GO" id="GO:0045892">
    <property type="term" value="P:negative regulation of DNA-templated transcription"/>
    <property type="evidence" value="ECO:0007669"/>
    <property type="project" value="TreeGrafter"/>
</dbReference>
<evidence type="ECO:0000313" key="3">
    <source>
        <dbReference type="Proteomes" id="UP000183316"/>
    </source>
</evidence>
<organism evidence="2 3">
    <name type="scientific">Escherichia coli O25b:H4</name>
    <dbReference type="NCBI Taxonomy" id="941280"/>
    <lineage>
        <taxon>Bacteria</taxon>
        <taxon>Pseudomonadati</taxon>
        <taxon>Pseudomonadota</taxon>
        <taxon>Gammaproteobacteria</taxon>
        <taxon>Enterobacterales</taxon>
        <taxon>Enterobacteriaceae</taxon>
        <taxon>Escherichia</taxon>
    </lineage>
</organism>
<dbReference type="SUPFAM" id="SSF46785">
    <property type="entry name" value="Winged helix' DNA-binding domain"/>
    <property type="match status" value="1"/>
</dbReference>
<dbReference type="Pfam" id="PF09339">
    <property type="entry name" value="HTH_IclR"/>
    <property type="match status" value="1"/>
</dbReference>
<dbReference type="InterPro" id="IPR005471">
    <property type="entry name" value="Tscrpt_reg_IclR_N"/>
</dbReference>
<proteinExistence type="predicted"/>
<reference evidence="2 3" key="1">
    <citation type="submission" date="2016-03" db="EMBL/GenBank/DDBJ databases">
        <title>Genome Sequence and Comparative Pathogenic Determinants of Uropathogenic Escherichia coli O25b:H4, a Clinical Isolate from Saudi Arabia.</title>
        <authorList>
            <person name="Alyamani E.A.J."/>
            <person name="Khiyami M.A."/>
            <person name="Booq R.Y."/>
            <person name="Bahwerth F.S."/>
            <person name="Vaisvil B."/>
            <person name="Schmitt D.P."/>
            <person name="Kapatral V."/>
        </authorList>
    </citation>
    <scope>NUCLEOTIDE SEQUENCE [LARGE SCALE GENOMIC DNA]</scope>
    <source>
        <strain evidence="2 3">O25b:H4</strain>
    </source>
</reference>
<protein>
    <recommendedName>
        <fullName evidence="1">HTH iclR-type domain-containing protein</fullName>
    </recommendedName>
</protein>